<keyword evidence="16" id="KW-0067">ATP-binding</keyword>
<evidence type="ECO:0000256" key="15">
    <source>
        <dbReference type="ARBA" id="ARBA00022777"/>
    </source>
</evidence>
<comment type="function">
    <text evidence="24">Bifunctional aspartate kinase and homoserine dehydrogenase that catalyzes the first and the third steps toward the synthesis of lysine, methionine and threonine from aspartate.</text>
</comment>
<evidence type="ECO:0000256" key="22">
    <source>
        <dbReference type="ARBA" id="ARBA00023167"/>
    </source>
</evidence>
<evidence type="ECO:0000256" key="16">
    <source>
        <dbReference type="ARBA" id="ARBA00022840"/>
    </source>
</evidence>
<dbReference type="PANTHER" id="PTHR43070">
    <property type="match status" value="1"/>
</dbReference>
<evidence type="ECO:0000256" key="3">
    <source>
        <dbReference type="ARBA" id="ARBA00004986"/>
    </source>
</evidence>
<evidence type="ECO:0000256" key="24">
    <source>
        <dbReference type="ARBA" id="ARBA00044938"/>
    </source>
</evidence>
<dbReference type="Proteomes" id="UP001255856">
    <property type="component" value="Unassembled WGS sequence"/>
</dbReference>
<evidence type="ECO:0000256" key="19">
    <source>
        <dbReference type="ARBA" id="ARBA00023027"/>
    </source>
</evidence>
<dbReference type="GO" id="GO:0009090">
    <property type="term" value="P:homoserine biosynthetic process"/>
    <property type="evidence" value="ECO:0007669"/>
    <property type="project" value="TreeGrafter"/>
</dbReference>
<evidence type="ECO:0000256" key="9">
    <source>
        <dbReference type="ARBA" id="ARBA00010046"/>
    </source>
</evidence>
<dbReference type="GO" id="GO:0009088">
    <property type="term" value="P:threonine biosynthetic process"/>
    <property type="evidence" value="ECO:0007669"/>
    <property type="project" value="UniProtKB-KW"/>
</dbReference>
<dbReference type="InterPro" id="IPR001342">
    <property type="entry name" value="HDH_cat"/>
</dbReference>
<dbReference type="GO" id="GO:0050661">
    <property type="term" value="F:NADP binding"/>
    <property type="evidence" value="ECO:0007669"/>
    <property type="project" value="InterPro"/>
</dbReference>
<keyword evidence="33" id="KW-1185">Reference proteome</keyword>
<dbReference type="InterPro" id="IPR011147">
    <property type="entry name" value="Bifunc_Aspkin/hSer_DH"/>
</dbReference>
<keyword evidence="23" id="KW-0511">Multifunctional enzyme</keyword>
<proteinExistence type="inferred from homology"/>
<sequence length="368" mass="39588">MQRRRVISQVSLAVGLVGPGAVGKALLEQLRVAIPKLQREGINLEVRSILNANQMLLAKEQATLDLSNWDEDLIAKGSDASLGVMTEHLKASDAPHRVIIDCTPSAVVPRFYPKWMEQGIHVVTPNKRLNSGPFAAYSAVKSLQASGAAHYMYEGTVGAGLPIISTLKNMLDTGDDAFSGTLAGTLSYIFNTLKPSDKFSEVVWGARRRGYTEPDLNEDLGGVDSTRKITTLARECGMQLEMGDVQTESLIPASMGGPANLQQFMAELAKGDEDWSRRLQEVEDAGEVIRFIGSYDAESGVCQVGPRRILRSHPLASLTGTEIMVSFTTARYSSPSLVIRGPGAGPAVTASGVFGDIIRLARYLGAHS</sequence>
<dbReference type="PANTHER" id="PTHR43070:SF5">
    <property type="entry name" value="HOMOSERINE DEHYDROGENASE"/>
    <property type="match status" value="1"/>
</dbReference>
<dbReference type="AlphaFoldDB" id="A0AAD9MKY2"/>
<dbReference type="GO" id="GO:0005524">
    <property type="term" value="F:ATP binding"/>
    <property type="evidence" value="ECO:0007669"/>
    <property type="project" value="UniProtKB-KW"/>
</dbReference>
<comment type="similarity">
    <text evidence="7 27">Belongs to the homoserine dehydrogenase family.</text>
</comment>
<keyword evidence="22 27" id="KW-0486">Methionine biosynthesis</keyword>
<evidence type="ECO:0000256" key="1">
    <source>
        <dbReference type="ARBA" id="ARBA00001920"/>
    </source>
</evidence>
<evidence type="ECO:0000256" key="14">
    <source>
        <dbReference type="ARBA" id="ARBA00022741"/>
    </source>
</evidence>
<evidence type="ECO:0000259" key="30">
    <source>
        <dbReference type="Pfam" id="PF00742"/>
    </source>
</evidence>
<gene>
    <name evidence="32" type="ORF">QBZ16_002560</name>
</gene>
<reference evidence="32" key="1">
    <citation type="submission" date="2021-01" db="EMBL/GenBank/DDBJ databases">
        <authorList>
            <person name="Eckstrom K.M.E."/>
        </authorList>
    </citation>
    <scope>NUCLEOTIDE SEQUENCE</scope>
    <source>
        <strain evidence="32">UVCC 0001</strain>
    </source>
</reference>
<evidence type="ECO:0000256" key="18">
    <source>
        <dbReference type="ARBA" id="ARBA00023002"/>
    </source>
</evidence>
<feature type="binding site" evidence="29">
    <location>
        <position position="127"/>
    </location>
    <ligand>
        <name>NADPH</name>
        <dbReference type="ChEBI" id="CHEBI:57783"/>
    </ligand>
</feature>
<evidence type="ECO:0000256" key="2">
    <source>
        <dbReference type="ARBA" id="ARBA00004766"/>
    </source>
</evidence>
<dbReference type="GO" id="GO:0004072">
    <property type="term" value="F:aspartate kinase activity"/>
    <property type="evidence" value="ECO:0007669"/>
    <property type="project" value="UniProtKB-EC"/>
</dbReference>
<comment type="catalytic activity">
    <reaction evidence="25">
        <text>L-aspartate + ATP = 4-phospho-L-aspartate + ADP</text>
        <dbReference type="Rhea" id="RHEA:23776"/>
        <dbReference type="ChEBI" id="CHEBI:29991"/>
        <dbReference type="ChEBI" id="CHEBI:30616"/>
        <dbReference type="ChEBI" id="CHEBI:57535"/>
        <dbReference type="ChEBI" id="CHEBI:456216"/>
        <dbReference type="EC" id="2.7.2.4"/>
    </reaction>
    <physiologicalReaction direction="left-to-right" evidence="25">
        <dbReference type="Rhea" id="RHEA:23777"/>
    </physiologicalReaction>
</comment>
<keyword evidence="14" id="KW-0547">Nucleotide-binding</keyword>
<evidence type="ECO:0000256" key="26">
    <source>
        <dbReference type="ARBA" id="ARBA00048841"/>
    </source>
</evidence>
<evidence type="ECO:0000256" key="28">
    <source>
        <dbReference type="PIRSR" id="PIRSR036497-1"/>
    </source>
</evidence>
<evidence type="ECO:0000256" key="10">
    <source>
        <dbReference type="ARBA" id="ARBA00022605"/>
    </source>
</evidence>
<dbReference type="InterPro" id="IPR036291">
    <property type="entry name" value="NAD(P)-bd_dom_sf"/>
</dbReference>
<keyword evidence="10 27" id="KW-0028">Amino-acid biosynthesis</keyword>
<dbReference type="EC" id="1.1.1.3" evidence="27"/>
<keyword evidence="12 27" id="KW-0791">Threonine biosynthesis</keyword>
<dbReference type="Gene3D" id="3.40.50.720">
    <property type="entry name" value="NAD(P)-binding Rossmann-like Domain"/>
    <property type="match status" value="1"/>
</dbReference>
<evidence type="ECO:0000256" key="11">
    <source>
        <dbReference type="ARBA" id="ARBA00022679"/>
    </source>
</evidence>
<dbReference type="PIRSF" id="PIRSF036497">
    <property type="entry name" value="HDH_short"/>
    <property type="match status" value="1"/>
</dbReference>
<dbReference type="FunFam" id="3.40.50.720:FF:000083">
    <property type="entry name" value="Bifunctional aspartokinase/homoserine dehydrogenase"/>
    <property type="match status" value="1"/>
</dbReference>
<dbReference type="GO" id="GO:0009085">
    <property type="term" value="P:lysine biosynthetic process"/>
    <property type="evidence" value="ECO:0007669"/>
    <property type="project" value="UniProtKB-KW"/>
</dbReference>
<evidence type="ECO:0000313" key="32">
    <source>
        <dbReference type="EMBL" id="KAK2078870.1"/>
    </source>
</evidence>
<feature type="domain" description="Aspartate/homoserine dehydrogenase NAD-binding" evidence="31">
    <location>
        <begin position="18"/>
        <end position="154"/>
    </location>
</feature>
<dbReference type="GO" id="GO:0009086">
    <property type="term" value="P:methionine biosynthetic process"/>
    <property type="evidence" value="ECO:0007669"/>
    <property type="project" value="UniProtKB-KW"/>
</dbReference>
<dbReference type="FunFam" id="3.30.360.10:FF:000006">
    <property type="entry name" value="Bifunctional aspartokinase/homoserine dehydrogenase"/>
    <property type="match status" value="1"/>
</dbReference>
<feature type="binding site" evidence="29">
    <location>
        <begin position="18"/>
        <end position="23"/>
    </location>
    <ligand>
        <name>NADP(+)</name>
        <dbReference type="ChEBI" id="CHEBI:58349"/>
    </ligand>
</feature>
<dbReference type="GO" id="GO:0046872">
    <property type="term" value="F:metal ion binding"/>
    <property type="evidence" value="ECO:0007669"/>
    <property type="project" value="UniProtKB-KW"/>
</dbReference>
<comment type="similarity">
    <text evidence="9">In the N-terminal section; belongs to the aspartokinase family.</text>
</comment>
<evidence type="ECO:0000256" key="12">
    <source>
        <dbReference type="ARBA" id="ARBA00022697"/>
    </source>
</evidence>
<evidence type="ECO:0000256" key="27">
    <source>
        <dbReference type="PIRNR" id="PIRNR036497"/>
    </source>
</evidence>
<keyword evidence="20" id="KW-0915">Sodium</keyword>
<evidence type="ECO:0000256" key="13">
    <source>
        <dbReference type="ARBA" id="ARBA00022723"/>
    </source>
</evidence>
<comment type="caution">
    <text evidence="32">The sequence shown here is derived from an EMBL/GenBank/DDBJ whole genome shotgun (WGS) entry which is preliminary data.</text>
</comment>
<dbReference type="Gene3D" id="3.30.360.10">
    <property type="entry name" value="Dihydrodipicolinate Reductase, domain 2"/>
    <property type="match status" value="1"/>
</dbReference>
<evidence type="ECO:0000256" key="21">
    <source>
        <dbReference type="ARBA" id="ARBA00023154"/>
    </source>
</evidence>
<organism evidence="32 33">
    <name type="scientific">Prototheca wickerhamii</name>
    <dbReference type="NCBI Taxonomy" id="3111"/>
    <lineage>
        <taxon>Eukaryota</taxon>
        <taxon>Viridiplantae</taxon>
        <taxon>Chlorophyta</taxon>
        <taxon>core chlorophytes</taxon>
        <taxon>Trebouxiophyceae</taxon>
        <taxon>Chlorellales</taxon>
        <taxon>Chlorellaceae</taxon>
        <taxon>Prototheca</taxon>
    </lineage>
</organism>
<dbReference type="Pfam" id="PF03447">
    <property type="entry name" value="NAD_binding_3"/>
    <property type="match status" value="1"/>
</dbReference>
<evidence type="ECO:0000256" key="5">
    <source>
        <dbReference type="ARBA" id="ARBA00005062"/>
    </source>
</evidence>
<evidence type="ECO:0000256" key="4">
    <source>
        <dbReference type="ARBA" id="ARBA00005056"/>
    </source>
</evidence>
<evidence type="ECO:0000259" key="31">
    <source>
        <dbReference type="Pfam" id="PF03447"/>
    </source>
</evidence>
<comment type="pathway">
    <text evidence="6">Amino-acid biosynthesis; L-threonine biosynthesis; L-threonine from L-aspartate: step 1/5.</text>
</comment>
<keyword evidence="15" id="KW-0418">Kinase</keyword>
<comment type="similarity">
    <text evidence="8">In the C-terminal section; belongs to the homoserine dehydrogenase family.</text>
</comment>
<comment type="pathway">
    <text evidence="2">Amino-acid biosynthesis; L-lysine biosynthesis via DAP pathway; (S)-tetrahydrodipicolinate from L-aspartate: step 1/4.</text>
</comment>
<feature type="domain" description="Homoserine dehydrogenase catalytic" evidence="30">
    <location>
        <begin position="162"/>
        <end position="358"/>
    </location>
</feature>
<dbReference type="InterPro" id="IPR022697">
    <property type="entry name" value="HDH_short"/>
</dbReference>
<evidence type="ECO:0000256" key="23">
    <source>
        <dbReference type="ARBA" id="ARBA00023268"/>
    </source>
</evidence>
<keyword evidence="18 27" id="KW-0560">Oxidoreductase</keyword>
<dbReference type="SUPFAM" id="SSF55347">
    <property type="entry name" value="Glyceraldehyde-3-phosphate dehydrogenase-like, C-terminal domain"/>
    <property type="match status" value="1"/>
</dbReference>
<keyword evidence="11" id="KW-0808">Transferase</keyword>
<evidence type="ECO:0000256" key="7">
    <source>
        <dbReference type="ARBA" id="ARBA00006753"/>
    </source>
</evidence>
<comment type="pathway">
    <text evidence="5">Amino-acid biosynthesis; L-methionine biosynthesis via de novo pathway; L-homoserine from L-aspartate: step 3/3.</text>
</comment>
<evidence type="ECO:0000256" key="20">
    <source>
        <dbReference type="ARBA" id="ARBA00023053"/>
    </source>
</evidence>
<comment type="pathway">
    <text evidence="3">Amino-acid biosynthesis; L-methionine biosynthesis via de novo pathway; L-homoserine from L-aspartate: step 1/3.</text>
</comment>
<dbReference type="InterPro" id="IPR005106">
    <property type="entry name" value="Asp/hSer_DH_NAD-bd"/>
</dbReference>
<comment type="cofactor">
    <cofactor evidence="1">
        <name>a metal cation</name>
        <dbReference type="ChEBI" id="CHEBI:25213"/>
    </cofactor>
</comment>
<evidence type="ECO:0000256" key="25">
    <source>
        <dbReference type="ARBA" id="ARBA00048561"/>
    </source>
</evidence>
<feature type="binding site" evidence="29">
    <location>
        <position position="213"/>
    </location>
    <ligand>
        <name>L-homoserine</name>
        <dbReference type="ChEBI" id="CHEBI:57476"/>
    </ligand>
</feature>
<evidence type="ECO:0000256" key="29">
    <source>
        <dbReference type="PIRSR" id="PIRSR036497-2"/>
    </source>
</evidence>
<dbReference type="EMBL" id="JASFZW010000003">
    <property type="protein sequence ID" value="KAK2078870.1"/>
    <property type="molecule type" value="Genomic_DNA"/>
</dbReference>
<protein>
    <recommendedName>
        <fullName evidence="27">Homoserine dehydrogenase</fullName>
        <shortName evidence="27">HDH</shortName>
        <ecNumber evidence="27">1.1.1.3</ecNumber>
    </recommendedName>
</protein>
<accession>A0AAD9MKY2</accession>
<evidence type="ECO:0000256" key="17">
    <source>
        <dbReference type="ARBA" id="ARBA00022857"/>
    </source>
</evidence>
<evidence type="ECO:0000256" key="8">
    <source>
        <dbReference type="ARBA" id="ARBA00007952"/>
    </source>
</evidence>
<keyword evidence="17 27" id="KW-0521">NADP</keyword>
<dbReference type="GO" id="GO:0004412">
    <property type="term" value="F:homoserine dehydrogenase activity"/>
    <property type="evidence" value="ECO:0007669"/>
    <property type="project" value="UniProtKB-EC"/>
</dbReference>
<keyword evidence="21" id="KW-0457">Lysine biosynthesis</keyword>
<dbReference type="Pfam" id="PF00742">
    <property type="entry name" value="Homoserine_dh"/>
    <property type="match status" value="1"/>
</dbReference>
<keyword evidence="13" id="KW-0479">Metal-binding</keyword>
<keyword evidence="19" id="KW-0520">NAD</keyword>
<comment type="pathway">
    <text evidence="4">Amino-acid biosynthesis; L-threonine biosynthesis; L-threonine from L-aspartate: step 3/5.</text>
</comment>
<dbReference type="SUPFAM" id="SSF51735">
    <property type="entry name" value="NAD(P)-binding Rossmann-fold domains"/>
    <property type="match status" value="1"/>
</dbReference>
<feature type="binding site" evidence="29">
    <location>
        <position position="103"/>
    </location>
    <ligand>
        <name>NADPH</name>
        <dbReference type="ChEBI" id="CHEBI:57783"/>
    </ligand>
</feature>
<feature type="active site" description="Proton donor" evidence="28">
    <location>
        <position position="228"/>
    </location>
</feature>
<comment type="catalytic activity">
    <reaction evidence="26">
        <text>L-homoserine + NADP(+) = L-aspartate 4-semialdehyde + NADPH + H(+)</text>
        <dbReference type="Rhea" id="RHEA:15761"/>
        <dbReference type="ChEBI" id="CHEBI:15378"/>
        <dbReference type="ChEBI" id="CHEBI:57476"/>
        <dbReference type="ChEBI" id="CHEBI:57783"/>
        <dbReference type="ChEBI" id="CHEBI:58349"/>
        <dbReference type="ChEBI" id="CHEBI:537519"/>
        <dbReference type="EC" id="1.1.1.3"/>
    </reaction>
    <physiologicalReaction direction="right-to-left" evidence="26">
        <dbReference type="Rhea" id="RHEA:15763"/>
    </physiologicalReaction>
</comment>
<name>A0AAD9MKY2_PROWI</name>
<evidence type="ECO:0000256" key="6">
    <source>
        <dbReference type="ARBA" id="ARBA00005139"/>
    </source>
</evidence>
<evidence type="ECO:0000313" key="33">
    <source>
        <dbReference type="Proteomes" id="UP001255856"/>
    </source>
</evidence>